<dbReference type="PRINTS" id="PR00503">
    <property type="entry name" value="BROMODOMAIN"/>
</dbReference>
<comment type="caution">
    <text evidence="13">The sequence shown here is derived from an EMBL/GenBank/DDBJ whole genome shotgun (WGS) entry which is preliminary data.</text>
</comment>
<dbReference type="PROSITE" id="PS50016">
    <property type="entry name" value="ZF_PHD_2"/>
    <property type="match status" value="2"/>
</dbReference>
<dbReference type="InterPro" id="IPR019786">
    <property type="entry name" value="Zinc_finger_PHD-type_CS"/>
</dbReference>
<organism evidence="13 14">
    <name type="scientific">Prototheca wickerhamii</name>
    <dbReference type="NCBI Taxonomy" id="3111"/>
    <lineage>
        <taxon>Eukaryota</taxon>
        <taxon>Viridiplantae</taxon>
        <taxon>Chlorophyta</taxon>
        <taxon>core chlorophytes</taxon>
        <taxon>Trebouxiophyceae</taxon>
        <taxon>Chlorellales</taxon>
        <taxon>Chlorellaceae</taxon>
        <taxon>Prototheca</taxon>
    </lineage>
</organism>
<dbReference type="InterPro" id="IPR001965">
    <property type="entry name" value="Znf_PHD"/>
</dbReference>
<reference evidence="13" key="1">
    <citation type="submission" date="2021-01" db="EMBL/GenBank/DDBJ databases">
        <authorList>
            <person name="Eckstrom K.M.E."/>
        </authorList>
    </citation>
    <scope>NUCLEOTIDE SEQUENCE</scope>
    <source>
        <strain evidence="13">UVCC 0001</strain>
    </source>
</reference>
<sequence>MGRYENLVIIRCLIDGERPENILRDWQPIRDAYMQQHGLDRSDLLATFGATRDAMMEKDLQGWIDANRIYPGIAETVRDLIDRHEFYVVTTKQARFAEAILRRLAKVNLPPERIFSQAESGAPKSEILELLEQRHPGAAYTFVEDKALTLHKVAALDGLKDWALLLVDWGYNTEEERQQAREDPRIQLIDFRRIAKGSQPGKKKRKKQSTADFSSEASTDDSELSEVESLSDLEGEELGAVGSEGYEVESLAPDAAADGAETATYAPPPAAALPPAYVVRPVPAEALGPLLGAYETLRAFSWQLHLSPFSFDAFCAAMSAETATFLVDETHVCVLRALMIDETPRERAQHALDPLFLDALTWPAFVWDWLRLCGSPLTREEWRHRLEDRAERRAGAGAPEAASLDDEDEAMSLDGDADDEGDPDRGSGEDSEREEAAQLALVDYYALPLLSKARILETLCNCLLDCLTVRAELDRRMAMDQMTAGYLRPGSERARQEVVSVFSLADDDAPDAPDACVLCGVGGSLLCCDGCAATYHARCVGETARSLGDGEWLCPECVAGGRAEAGGPCYLIRGTVARCSLPARRGHGVHAEELPEPPPGVAFYQGVEAARMLKRATRYTASNARPRKSTYTWVSTRRTPPEEILADVASYTNLYRNSWGPAANAIRQAMEDCRRRRFRAGVWLPTGTCGNIRINDSVAPLPISKHQWLFLQGRVPNRRTVRCGRCYTCQRPSMRKGCLNPVVRTGHAPGAEPAVDTAKLEMLLAGVLKIEHKFWPLCEAGWDAADGGAGQRSAWSIAARAAGSVPELAATLCQLEGALRPVCCRRAWGLPEPIEFPDGYLRKTAGGGPSPAWGRATWHAVLVAGTDPDRGPAARLAAYGLYGTEPWGRCGWEMDLRFLGRRARAPRLPRDVVRRAARRAGVQEVPELVYGPRPGAYAAPRCVLWRARCEVAATAAELALCLRELDDALRWAEAAAPKAAPRGGPEAGLTILGRRPVLPAPASAERAAEREEKERETSDAEISSQDEEEEEVGSAEDGKAGPPVARYEYLVNWARIKGKKAPPLGKEGPPKALGGAPRSQKAAVSDSGSAARSVKQEATPAVSVHSPRRGDRPASVADTAALDGGSRLRSSSAAPLGDQAKTQSDVLAGTPQGGLIRRCGVCVQCVNPNSKKACVALARQRAALKAALLPPPCPRRRPAAPTRQSFWCTRLVTGAIARAVLLADSGVEESAALAAKLRRQALLLTGGTRSRRAPSLAAAPEPGVDPLERARKLARTTPDGRVWVAESALPLWAVRAYEERTKLAEQAAAAPQPAQAAPPRKAPAPPGQAFPARAPSWAAAPPARAAARPYDQEAAALLEEDPWIACTVCRRWYHGDCVSLAAEDILAMPAVAQWACPACCAARRARAPRLDPGPASARAADAPPKPLGAPRGRAPSDPKKLEIWNARWEKHRARLRAEKLAKQAEKGAKGAQPPGQECGDATDAPSNAGGAEQPAADGEAEIHCPVCQRPDYGRPLVGCDACERWYHHECSGVDPKDLVGRANFLCRECRGLKVRSPSKARIDAAIEAAQQGAPPHDWAKRADAAIEALAKKKAAQPFLEPVPATLEGYREAIKKPMDLKTVSLKLKKGRYPKLDALVADVGLIWDNCRQFNEPTAPVVADAAACEALFARLCSEAGLPGFGGDAAADGGSKASGSTQKPGAAWRKAAGKVLKKMQNMSESYPFWQPVSEEEAPDYAKVVPDPIDLGAVSDKLREEGYATPAAFRVDAERVWKNALLYNGPQHPLAAAAKRCAAVFQELCKAAGIA</sequence>
<feature type="compositionally biased region" description="Basic and acidic residues" evidence="9">
    <location>
        <begin position="423"/>
        <end position="433"/>
    </location>
</feature>
<dbReference type="Gene3D" id="3.30.40.10">
    <property type="entry name" value="Zinc/RING finger domain, C3HC4 (zinc finger)"/>
    <property type="match status" value="3"/>
</dbReference>
<evidence type="ECO:0000256" key="4">
    <source>
        <dbReference type="ARBA" id="ARBA00022833"/>
    </source>
</evidence>
<evidence type="ECO:0000256" key="6">
    <source>
        <dbReference type="ARBA" id="ARBA00023242"/>
    </source>
</evidence>
<keyword evidence="14" id="KW-1185">Reference proteome</keyword>
<accession>A0AAD9MMA3</accession>
<dbReference type="Gene3D" id="3.40.50.1000">
    <property type="entry name" value="HAD superfamily/HAD-like"/>
    <property type="match status" value="1"/>
</dbReference>
<feature type="compositionally biased region" description="Acidic residues" evidence="9">
    <location>
        <begin position="403"/>
        <end position="422"/>
    </location>
</feature>
<dbReference type="InterPro" id="IPR019787">
    <property type="entry name" value="Znf_PHD-finger"/>
</dbReference>
<feature type="region of interest" description="Disordered" evidence="9">
    <location>
        <begin position="1408"/>
        <end position="1438"/>
    </location>
</feature>
<dbReference type="InterPro" id="IPR013083">
    <property type="entry name" value="Znf_RING/FYVE/PHD"/>
</dbReference>
<feature type="compositionally biased region" description="Low complexity" evidence="9">
    <location>
        <begin position="1305"/>
        <end position="1319"/>
    </location>
</feature>
<evidence type="ECO:0000259" key="12">
    <source>
        <dbReference type="PROSITE" id="PS50827"/>
    </source>
</evidence>
<dbReference type="PROSITE" id="PS50014">
    <property type="entry name" value="BROMODOMAIN_2"/>
    <property type="match status" value="2"/>
</dbReference>
<dbReference type="PANTHER" id="PTHR45975">
    <property type="entry name" value="NUCLEOSOME-REMODELING FACTOR SUBUNIT BPTF"/>
    <property type="match status" value="1"/>
</dbReference>
<dbReference type="InterPro" id="IPR011011">
    <property type="entry name" value="Znf_FYVE_PHD"/>
</dbReference>
<keyword evidence="3 8" id="KW-0863">Zinc-finger</keyword>
<evidence type="ECO:0000256" key="8">
    <source>
        <dbReference type="PROSITE-ProRule" id="PRU00146"/>
    </source>
</evidence>
<dbReference type="InterPro" id="IPR001487">
    <property type="entry name" value="Bromodomain"/>
</dbReference>
<feature type="region of interest" description="Disordered" evidence="9">
    <location>
        <begin position="197"/>
        <end position="233"/>
    </location>
</feature>
<keyword evidence="5 7" id="KW-0103">Bromodomain</keyword>
<feature type="region of interest" description="Disordered" evidence="9">
    <location>
        <begin position="391"/>
        <end position="433"/>
    </location>
</feature>
<feature type="region of interest" description="Disordered" evidence="9">
    <location>
        <begin position="1305"/>
        <end position="1338"/>
    </location>
</feature>
<evidence type="ECO:0000256" key="1">
    <source>
        <dbReference type="ARBA" id="ARBA00004123"/>
    </source>
</evidence>
<evidence type="ECO:0000259" key="11">
    <source>
        <dbReference type="PROSITE" id="PS50016"/>
    </source>
</evidence>
<evidence type="ECO:0000313" key="14">
    <source>
        <dbReference type="Proteomes" id="UP001255856"/>
    </source>
</evidence>
<dbReference type="Pfam" id="PF00628">
    <property type="entry name" value="PHD"/>
    <property type="match status" value="3"/>
</dbReference>
<dbReference type="InterPro" id="IPR018359">
    <property type="entry name" value="Bromodomain_CS"/>
</dbReference>
<feature type="compositionally biased region" description="Acidic residues" evidence="9">
    <location>
        <begin position="218"/>
        <end position="233"/>
    </location>
</feature>
<protein>
    <submittedName>
        <fullName evidence="13">Uncharacterized protein</fullName>
    </submittedName>
</protein>
<dbReference type="Proteomes" id="UP001255856">
    <property type="component" value="Unassembled WGS sequence"/>
</dbReference>
<keyword evidence="6" id="KW-0539">Nucleus</keyword>
<feature type="domain" description="Bromo" evidence="10">
    <location>
        <begin position="1590"/>
        <end position="1659"/>
    </location>
</feature>
<dbReference type="InterPro" id="IPR036412">
    <property type="entry name" value="HAD-like_sf"/>
</dbReference>
<dbReference type="SUPFAM" id="SSF57903">
    <property type="entry name" value="FYVE/PHD zinc finger"/>
    <property type="match status" value="3"/>
</dbReference>
<dbReference type="SUPFAM" id="SSF56784">
    <property type="entry name" value="HAD-like"/>
    <property type="match status" value="1"/>
</dbReference>
<dbReference type="PROSITE" id="PS50827">
    <property type="entry name" value="DDT"/>
    <property type="match status" value="1"/>
</dbReference>
<dbReference type="InterPro" id="IPR036427">
    <property type="entry name" value="Bromodomain-like_sf"/>
</dbReference>
<name>A0AAD9MMA3_PROWI</name>
<feature type="compositionally biased region" description="Basic and acidic residues" evidence="9">
    <location>
        <begin position="1006"/>
        <end position="1018"/>
    </location>
</feature>
<dbReference type="Pfam" id="PF00439">
    <property type="entry name" value="Bromodomain"/>
    <property type="match status" value="2"/>
</dbReference>
<feature type="region of interest" description="Disordered" evidence="9">
    <location>
        <begin position="1059"/>
        <end position="1145"/>
    </location>
</feature>
<dbReference type="EMBL" id="JASFZW010000003">
    <property type="protein sequence ID" value="KAK2079338.1"/>
    <property type="molecule type" value="Genomic_DNA"/>
</dbReference>
<feature type="compositionally biased region" description="Low complexity" evidence="9">
    <location>
        <begin position="975"/>
        <end position="988"/>
    </location>
</feature>
<evidence type="ECO:0000259" key="10">
    <source>
        <dbReference type="PROSITE" id="PS50014"/>
    </source>
</evidence>
<feature type="compositionally biased region" description="Acidic residues" evidence="9">
    <location>
        <begin position="1024"/>
        <end position="1034"/>
    </location>
</feature>
<feature type="compositionally biased region" description="Low complexity" evidence="9">
    <location>
        <begin position="1329"/>
        <end position="1338"/>
    </location>
</feature>
<dbReference type="InterPro" id="IPR018501">
    <property type="entry name" value="DDT_dom"/>
</dbReference>
<dbReference type="PROSITE" id="PS01359">
    <property type="entry name" value="ZF_PHD_1"/>
    <property type="match status" value="2"/>
</dbReference>
<feature type="domain" description="DDT" evidence="12">
    <location>
        <begin position="284"/>
        <end position="344"/>
    </location>
</feature>
<feature type="domain" description="PHD-type" evidence="11">
    <location>
        <begin position="513"/>
        <end position="560"/>
    </location>
</feature>
<dbReference type="SMART" id="SM00249">
    <property type="entry name" value="PHD"/>
    <property type="match status" value="3"/>
</dbReference>
<dbReference type="GO" id="GO:0016589">
    <property type="term" value="C:NURF complex"/>
    <property type="evidence" value="ECO:0007669"/>
    <property type="project" value="InterPro"/>
</dbReference>
<feature type="domain" description="Bromo" evidence="10">
    <location>
        <begin position="1716"/>
        <end position="1786"/>
    </location>
</feature>
<dbReference type="GO" id="GO:0006357">
    <property type="term" value="P:regulation of transcription by RNA polymerase II"/>
    <property type="evidence" value="ECO:0007669"/>
    <property type="project" value="InterPro"/>
</dbReference>
<comment type="subcellular location">
    <subcellularLocation>
        <location evidence="1">Nucleus</location>
    </subcellularLocation>
</comment>
<dbReference type="GO" id="GO:0000978">
    <property type="term" value="F:RNA polymerase II cis-regulatory region sequence-specific DNA binding"/>
    <property type="evidence" value="ECO:0007669"/>
    <property type="project" value="TreeGrafter"/>
</dbReference>
<keyword evidence="2" id="KW-0479">Metal-binding</keyword>
<evidence type="ECO:0000256" key="5">
    <source>
        <dbReference type="ARBA" id="ARBA00023117"/>
    </source>
</evidence>
<dbReference type="GO" id="GO:0008270">
    <property type="term" value="F:zinc ion binding"/>
    <property type="evidence" value="ECO:0007669"/>
    <property type="project" value="UniProtKB-KW"/>
</dbReference>
<evidence type="ECO:0000256" key="3">
    <source>
        <dbReference type="ARBA" id="ARBA00022771"/>
    </source>
</evidence>
<evidence type="ECO:0000313" key="13">
    <source>
        <dbReference type="EMBL" id="KAK2079338.1"/>
    </source>
</evidence>
<proteinExistence type="predicted"/>
<keyword evidence="4" id="KW-0862">Zinc</keyword>
<dbReference type="Gene3D" id="1.20.920.10">
    <property type="entry name" value="Bromodomain-like"/>
    <property type="match status" value="2"/>
</dbReference>
<evidence type="ECO:0000256" key="7">
    <source>
        <dbReference type="PROSITE-ProRule" id="PRU00035"/>
    </source>
</evidence>
<dbReference type="CDD" id="cd04369">
    <property type="entry name" value="Bromodomain"/>
    <property type="match status" value="2"/>
</dbReference>
<dbReference type="InterPro" id="IPR023214">
    <property type="entry name" value="HAD_sf"/>
</dbReference>
<feature type="domain" description="PHD-type" evidence="11">
    <location>
        <begin position="1501"/>
        <end position="1552"/>
    </location>
</feature>
<dbReference type="SMART" id="SM00297">
    <property type="entry name" value="BROMO"/>
    <property type="match status" value="2"/>
</dbReference>
<dbReference type="SUPFAM" id="SSF47370">
    <property type="entry name" value="Bromodomain"/>
    <property type="match status" value="2"/>
</dbReference>
<gene>
    <name evidence="13" type="ORF">QBZ16_003029</name>
</gene>
<evidence type="ECO:0000256" key="9">
    <source>
        <dbReference type="SAM" id="MobiDB-lite"/>
    </source>
</evidence>
<feature type="region of interest" description="Disordered" evidence="9">
    <location>
        <begin position="1461"/>
        <end position="1497"/>
    </location>
</feature>
<dbReference type="SMART" id="SM00571">
    <property type="entry name" value="DDT"/>
    <property type="match status" value="1"/>
</dbReference>
<feature type="region of interest" description="Disordered" evidence="9">
    <location>
        <begin position="975"/>
        <end position="1041"/>
    </location>
</feature>
<dbReference type="PANTHER" id="PTHR45975:SF2">
    <property type="entry name" value="NUCLEOSOME-REMODELING FACTOR SUBUNIT BPTF"/>
    <property type="match status" value="1"/>
</dbReference>
<dbReference type="InterPro" id="IPR038028">
    <property type="entry name" value="BPTF"/>
</dbReference>
<dbReference type="Pfam" id="PF02791">
    <property type="entry name" value="DDT"/>
    <property type="match status" value="1"/>
</dbReference>
<evidence type="ECO:0000256" key="2">
    <source>
        <dbReference type="ARBA" id="ARBA00022723"/>
    </source>
</evidence>
<dbReference type="PROSITE" id="PS00633">
    <property type="entry name" value="BROMODOMAIN_1"/>
    <property type="match status" value="1"/>
</dbReference>